<evidence type="ECO:0000313" key="10">
    <source>
        <dbReference type="EMBL" id="GGM66204.1"/>
    </source>
</evidence>
<reference evidence="10" key="2">
    <citation type="submission" date="2022-09" db="EMBL/GenBank/DDBJ databases">
        <authorList>
            <person name="Sun Q."/>
            <person name="Ohkuma M."/>
        </authorList>
    </citation>
    <scope>NUCLEOTIDE SEQUENCE</scope>
    <source>
        <strain evidence="10">JCM 13583</strain>
    </source>
</reference>
<sequence length="378" mass="43633">MAIEGALPMKEGNARFSQVEFVNRVFLGDALEVMRRIPGGSVDMIFADPPYNLMLQDPLYRPNQERFEGVSEEWDRFASFGEYDAFTESWLRECRRLLKEDGTIWAIGTYHNIFRVGKIMQDLGFWILNDVVWIKANPTPNFRGTRFNNAHETLIWAARDRESRYTFNYRTMKAYNDDLQMRSDWHIPVCQGKERVRIGGRKAHPTQKPEALLYRVITSCTKPGDIILDPFAGTGTTLAVAKRLGRRYIGIEKNEAYLRVCEERLRRTVPYPEDILPNRLEERPRRVPFGELIERGYILPGEFIYSPDRTYRATVMADATVTCGGLTGSIHRVSAQLLGKDANNGWHFWFVEREGTMVSIDELRQRAIRDGGEPPQQA</sequence>
<evidence type="ECO:0000256" key="1">
    <source>
        <dbReference type="ARBA" id="ARBA00006594"/>
    </source>
</evidence>
<dbReference type="PRINTS" id="PR00508">
    <property type="entry name" value="S21N4MTFRASE"/>
</dbReference>
<evidence type="ECO:0000259" key="8">
    <source>
        <dbReference type="Pfam" id="PF01555"/>
    </source>
</evidence>
<dbReference type="AlphaFoldDB" id="A0AA37F8J6"/>
<accession>A0AA37F8J6</accession>
<dbReference type="GO" id="GO:0005737">
    <property type="term" value="C:cytoplasm"/>
    <property type="evidence" value="ECO:0007669"/>
    <property type="project" value="TreeGrafter"/>
</dbReference>
<keyword evidence="5" id="KW-0235">DNA replication</keyword>
<keyword evidence="6" id="KW-0238">DNA-binding</keyword>
<dbReference type="PANTHER" id="PTHR13370">
    <property type="entry name" value="RNA METHYLASE-RELATED"/>
    <property type="match status" value="1"/>
</dbReference>
<dbReference type="PANTHER" id="PTHR13370:SF3">
    <property type="entry name" value="TRNA (GUANINE(10)-N2)-METHYLTRANSFERASE HOMOLOG"/>
    <property type="match status" value="1"/>
</dbReference>
<dbReference type="Pfam" id="PF01555">
    <property type="entry name" value="N6_N4_Mtase"/>
    <property type="match status" value="1"/>
</dbReference>
<dbReference type="GO" id="GO:0009307">
    <property type="term" value="P:DNA restriction-modification system"/>
    <property type="evidence" value="ECO:0007669"/>
    <property type="project" value="UniProtKB-KW"/>
</dbReference>
<organism evidence="10 11">
    <name type="scientific">Thermogymnomonas acidicola</name>
    <dbReference type="NCBI Taxonomy" id="399579"/>
    <lineage>
        <taxon>Archaea</taxon>
        <taxon>Methanobacteriati</taxon>
        <taxon>Thermoplasmatota</taxon>
        <taxon>Thermoplasmata</taxon>
        <taxon>Thermoplasmatales</taxon>
        <taxon>Thermogymnomonas</taxon>
    </lineage>
</organism>
<dbReference type="InterPro" id="IPR002052">
    <property type="entry name" value="DNA_methylase_N6_adenine_CS"/>
</dbReference>
<keyword evidence="2 7" id="KW-0489">Methyltransferase</keyword>
<keyword evidence="4 7" id="KW-0949">S-adenosyl-L-methionine</keyword>
<dbReference type="GO" id="GO:0015667">
    <property type="term" value="F:site-specific DNA-methyltransferase (cytosine-N4-specific) activity"/>
    <property type="evidence" value="ECO:0007669"/>
    <property type="project" value="UniProtKB-EC"/>
</dbReference>
<reference evidence="10" key="1">
    <citation type="journal article" date="2014" name="Int. J. Syst. Evol. Microbiol.">
        <title>Complete genome sequence of Corynebacterium casei LMG S-19264T (=DSM 44701T), isolated from a smear-ripened cheese.</title>
        <authorList>
            <consortium name="US DOE Joint Genome Institute (JGI-PGF)"/>
            <person name="Walter F."/>
            <person name="Albersmeier A."/>
            <person name="Kalinowski J."/>
            <person name="Ruckert C."/>
        </authorList>
    </citation>
    <scope>NUCLEOTIDE SEQUENCE</scope>
    <source>
        <strain evidence="10">JCM 13583</strain>
    </source>
</reference>
<evidence type="ECO:0000313" key="11">
    <source>
        <dbReference type="Proteomes" id="UP000632195"/>
    </source>
</evidence>
<dbReference type="GO" id="GO:0032259">
    <property type="term" value="P:methylation"/>
    <property type="evidence" value="ECO:0007669"/>
    <property type="project" value="UniProtKB-KW"/>
</dbReference>
<dbReference type="InterPro" id="IPR002941">
    <property type="entry name" value="DNA_methylase_N4/N6"/>
</dbReference>
<keyword evidence="11" id="KW-1185">Reference proteome</keyword>
<dbReference type="GO" id="GO:0003677">
    <property type="term" value="F:DNA binding"/>
    <property type="evidence" value="ECO:0007669"/>
    <property type="project" value="UniProtKB-KW"/>
</dbReference>
<evidence type="ECO:0000256" key="4">
    <source>
        <dbReference type="ARBA" id="ARBA00022691"/>
    </source>
</evidence>
<keyword evidence="7" id="KW-0680">Restriction system</keyword>
<gene>
    <name evidence="10" type="ORF">GCM10007108_00590</name>
</gene>
<dbReference type="SUPFAM" id="SSF53335">
    <property type="entry name" value="S-adenosyl-L-methionine-dependent methyltransferases"/>
    <property type="match status" value="1"/>
</dbReference>
<dbReference type="PROSITE" id="PS00092">
    <property type="entry name" value="N6_MTASE"/>
    <property type="match status" value="1"/>
</dbReference>
<evidence type="ECO:0000256" key="6">
    <source>
        <dbReference type="ARBA" id="ARBA00023125"/>
    </source>
</evidence>
<dbReference type="GO" id="GO:0009007">
    <property type="term" value="F:site-specific DNA-methyltransferase (adenine-specific) activity"/>
    <property type="evidence" value="ECO:0007669"/>
    <property type="project" value="TreeGrafter"/>
</dbReference>
<feature type="domain" description="DNA methylase N-4/N-6" evidence="8">
    <location>
        <begin position="42"/>
        <end position="262"/>
    </location>
</feature>
<evidence type="ECO:0000256" key="5">
    <source>
        <dbReference type="ARBA" id="ARBA00022705"/>
    </source>
</evidence>
<evidence type="ECO:0000256" key="7">
    <source>
        <dbReference type="RuleBase" id="RU362026"/>
    </source>
</evidence>
<proteinExistence type="inferred from homology"/>
<dbReference type="InterPro" id="IPR040843">
    <property type="entry name" value="RAMA"/>
</dbReference>
<dbReference type="InterPro" id="IPR029063">
    <property type="entry name" value="SAM-dependent_MTases_sf"/>
</dbReference>
<dbReference type="EMBL" id="BMNY01000001">
    <property type="protein sequence ID" value="GGM66204.1"/>
    <property type="molecule type" value="Genomic_DNA"/>
</dbReference>
<dbReference type="Proteomes" id="UP000632195">
    <property type="component" value="Unassembled WGS sequence"/>
</dbReference>
<dbReference type="GO" id="GO:0008170">
    <property type="term" value="F:N-methyltransferase activity"/>
    <property type="evidence" value="ECO:0007669"/>
    <property type="project" value="InterPro"/>
</dbReference>
<protein>
    <recommendedName>
        <fullName evidence="7">Type II methyltransferase</fullName>
        <ecNumber evidence="7">2.1.1.113</ecNumber>
    </recommendedName>
    <alternativeName>
        <fullName evidence="7">N-4 cytosine-specific methyltransferase</fullName>
    </alternativeName>
</protein>
<keyword evidence="3" id="KW-0808">Transferase</keyword>
<evidence type="ECO:0000259" key="9">
    <source>
        <dbReference type="Pfam" id="PF18755"/>
    </source>
</evidence>
<dbReference type="Pfam" id="PF18755">
    <property type="entry name" value="RAMA"/>
    <property type="match status" value="1"/>
</dbReference>
<evidence type="ECO:0000256" key="3">
    <source>
        <dbReference type="ARBA" id="ARBA00022679"/>
    </source>
</evidence>
<feature type="domain" description="RAMA" evidence="9">
    <location>
        <begin position="280"/>
        <end position="368"/>
    </location>
</feature>
<dbReference type="Gene3D" id="3.40.50.150">
    <property type="entry name" value="Vaccinia Virus protein VP39"/>
    <property type="match status" value="1"/>
</dbReference>
<comment type="similarity">
    <text evidence="1 7">Belongs to the N(4)/N(6)-methyltransferase family.</text>
</comment>
<name>A0AA37F8J6_9ARCH</name>
<dbReference type="InterPro" id="IPR001091">
    <property type="entry name" value="RM_Methyltransferase"/>
</dbReference>
<dbReference type="GO" id="GO:0006260">
    <property type="term" value="P:DNA replication"/>
    <property type="evidence" value="ECO:0007669"/>
    <property type="project" value="UniProtKB-KW"/>
</dbReference>
<evidence type="ECO:0000256" key="2">
    <source>
        <dbReference type="ARBA" id="ARBA00022603"/>
    </source>
</evidence>
<comment type="caution">
    <text evidence="10">The sequence shown here is derived from an EMBL/GenBank/DDBJ whole genome shotgun (WGS) entry which is preliminary data.</text>
</comment>
<dbReference type="EC" id="2.1.1.113" evidence="7"/>
<comment type="catalytic activity">
    <reaction evidence="7">
        <text>a 2'-deoxycytidine in DNA + S-adenosyl-L-methionine = an N(4)-methyl-2'-deoxycytidine in DNA + S-adenosyl-L-homocysteine + H(+)</text>
        <dbReference type="Rhea" id="RHEA:16857"/>
        <dbReference type="Rhea" id="RHEA-COMP:11369"/>
        <dbReference type="Rhea" id="RHEA-COMP:13674"/>
        <dbReference type="ChEBI" id="CHEBI:15378"/>
        <dbReference type="ChEBI" id="CHEBI:57856"/>
        <dbReference type="ChEBI" id="CHEBI:59789"/>
        <dbReference type="ChEBI" id="CHEBI:85452"/>
        <dbReference type="ChEBI" id="CHEBI:137933"/>
        <dbReference type="EC" id="2.1.1.113"/>
    </reaction>
</comment>
<dbReference type="CDD" id="cd02440">
    <property type="entry name" value="AdoMet_MTases"/>
    <property type="match status" value="1"/>
</dbReference>